<feature type="compositionally biased region" description="Basic and acidic residues" evidence="2">
    <location>
        <begin position="1463"/>
        <end position="1494"/>
    </location>
</feature>
<feature type="compositionally biased region" description="Low complexity" evidence="2">
    <location>
        <begin position="475"/>
        <end position="499"/>
    </location>
</feature>
<evidence type="ECO:0000256" key="1">
    <source>
        <dbReference type="SAM" id="Coils"/>
    </source>
</evidence>
<keyword evidence="1" id="KW-0175">Coiled coil</keyword>
<dbReference type="Proteomes" id="UP000823405">
    <property type="component" value="Unassembled WGS sequence"/>
</dbReference>
<feature type="region of interest" description="Disordered" evidence="2">
    <location>
        <begin position="859"/>
        <end position="889"/>
    </location>
</feature>
<protein>
    <submittedName>
        <fullName evidence="3">Uncharacterized protein</fullName>
    </submittedName>
</protein>
<feature type="coiled-coil region" evidence="1">
    <location>
        <begin position="1346"/>
        <end position="1412"/>
    </location>
</feature>
<feature type="region of interest" description="Disordered" evidence="2">
    <location>
        <begin position="521"/>
        <end position="605"/>
    </location>
</feature>
<comment type="caution">
    <text evidence="3">The sequence shown here is derived from an EMBL/GenBank/DDBJ whole genome shotgun (WGS) entry which is preliminary data.</text>
</comment>
<feature type="region of interest" description="Disordered" evidence="2">
    <location>
        <begin position="1554"/>
        <end position="1578"/>
    </location>
</feature>
<feature type="region of interest" description="Disordered" evidence="2">
    <location>
        <begin position="1453"/>
        <end position="1494"/>
    </location>
</feature>
<keyword evidence="4" id="KW-1185">Reference proteome</keyword>
<feature type="region of interest" description="Disordered" evidence="2">
    <location>
        <begin position="1145"/>
        <end position="1253"/>
    </location>
</feature>
<accession>A0A9P6R0Q4</accession>
<feature type="compositionally biased region" description="Low complexity" evidence="2">
    <location>
        <begin position="1271"/>
        <end position="1306"/>
    </location>
</feature>
<feature type="region of interest" description="Disordered" evidence="2">
    <location>
        <begin position="99"/>
        <end position="129"/>
    </location>
</feature>
<proteinExistence type="predicted"/>
<feature type="compositionally biased region" description="Low complexity" evidence="2">
    <location>
        <begin position="953"/>
        <end position="963"/>
    </location>
</feature>
<feature type="region of interest" description="Disordered" evidence="2">
    <location>
        <begin position="1271"/>
        <end position="1342"/>
    </location>
</feature>
<evidence type="ECO:0000313" key="3">
    <source>
        <dbReference type="EMBL" id="KAG0310312.1"/>
    </source>
</evidence>
<sequence length="1603" mass="176907">IGFCLPVVGSAVCRYIQPRHAMRAHAEQLFYAQAEQNMQRIVEVVDNILQNNDLSLEDWENYNKTRKDAAPPSTTTTTAYPSLAPPSAAWGPFDGHDSIELMPVTSGPSTSSMPSLPLGPSSLTGDEGEDEGPVLGYNVSFASSMYTFSVHRAPSVFEEIPSVADDDATVDQSSSSAIAFRADEIPPCTMPDDSIVDAIAMAMDTPIFTRIPQTPTMALGNTLTKTQSLQHAVALFDSSTTTTMPPYLAALLESKPPSHRANTSASGVPQQKDGETGSFPMTVLQVNRVIISIQGMPEVAVRSTSNSAASAISSSAAVPPSTTITANSGLIGLAFSDANTPEASDVTQHQVAQGHGLPETDSSSPVEYYTLSVMRNSPIPPTSQSSFVPVETVLSSSFPTTFSTESSPSLSTQEQTIAAHPPSMATSTEIPEDFLAARLRDLSAHMAEAGPARANSSEPISEDDKSPAATIAAVPSDSPTASTSSTSSSTLSTSSVTPTRPRHRVGLLQIPTFATAGRLHFSSSNESSSDEGNGDYAGHDEVDQGEADQERVAHNEPDYGDFPGSSSNRQDVHQDNSSADRNINLHQLEGVRPFASNDDFEDDDDIPRDEFDYKIVRPVVRLRPGHQLRSYNQEDLFSDFDSVSDRLGEHDRQFQQWQAAREEGEPLERDAMDLGALGLGVSDSTNGTLRIRNLDLWDGIDSVQHYPQDTDAANANAEAVLVSPKAGMPPATTHTGNIVYRQAQAGGLAQGYVAHIQNVSQASRAAQMQAFVGVAGDKAETEDEDQDNGQDVETQVASQYGEQWQSIHRPTLILAFQDRREGILSTLSPLHPPPLPSLPPRPVNRPLTILKKLFRISSNRDSMPSTSSAPPPPPQQQQQQHQQHHQTRAFTNQSLATQQRPLPQHVNQQHFQQSLDFRGAPTYHQHLVATSTDNLSNEISVPLGSSDSIASMAPPTTTTNTRAGAGGEWPSNPTPPTDHQQATSLLLCAPFIPQFDSDDDDMVIPPVVAVRVPNSRIGVRLPFQNQANHREMFEGQQQQQQQQIPGHMLSQMSQSLHHGAPSYVHLDSTSATAHTPPQPEAGATFGLGDGGGSMMENRIPQISEPTHIFGQRLIQQEIAAVRSRHDRHEQDYMYTSRNNVACSTPVSSFSSIQQPLQHQHPQQAQPQQPSRRHHQQQTQSHQPLQYQQQPQLPPQCNQDQHHNYHHSHLHQQPLQPQHQPQYQVQHQVQEGGNHPTQGEKTTYDPTEDLDDNGVDADAEFMSARQFQDPYHQLQQQPPHHLQQQQQQQQQLQLQPYLQSTTTNNHNNGGGNPCGDNSGFLVPPLQPWLTGPTSSSQYPSSRTVHPRLLLQQQEQQLRQQIDDQRVQRQQHMQIVHQQHQLQQQQLQQRLLFEQQQQQQHQQQQQQYQQQQQQQHLLPNVSGFVVAQQYPPQQIPSQNIDEYLGFLPQQNHNHHYQHHQQAAQIHKEQRESLRQLKKDHEAQGQEEMAHAQRQEHTRPMITLSQRIPPQHVQVQQVRAAQVVQVHQQQAQNGLQVRAQQVQVQQAQGLEGLQGQWQGQGGLEQTGTSGQLPLPSLLTDEQSRQLDRVLYGGDKQELAEEDSEGE</sequence>
<reference evidence="3" key="1">
    <citation type="journal article" date="2020" name="Fungal Divers.">
        <title>Resolving the Mortierellaceae phylogeny through synthesis of multi-gene phylogenetics and phylogenomics.</title>
        <authorList>
            <person name="Vandepol N."/>
            <person name="Liber J."/>
            <person name="Desiro A."/>
            <person name="Na H."/>
            <person name="Kennedy M."/>
            <person name="Barry K."/>
            <person name="Grigoriev I.V."/>
            <person name="Miller A.N."/>
            <person name="O'Donnell K."/>
            <person name="Stajich J.E."/>
            <person name="Bonito G."/>
        </authorList>
    </citation>
    <scope>NUCLEOTIDE SEQUENCE</scope>
    <source>
        <strain evidence="3">NVP60</strain>
    </source>
</reference>
<feature type="non-terminal residue" evidence="3">
    <location>
        <position position="1"/>
    </location>
</feature>
<feature type="compositionally biased region" description="Polar residues" evidence="2">
    <location>
        <begin position="859"/>
        <end position="868"/>
    </location>
</feature>
<feature type="region of interest" description="Disordered" evidence="2">
    <location>
        <begin position="65"/>
        <end position="86"/>
    </location>
</feature>
<gene>
    <name evidence="3" type="ORF">BGZ97_012659</name>
</gene>
<feature type="compositionally biased region" description="Low complexity" evidence="2">
    <location>
        <begin position="1210"/>
        <end position="1229"/>
    </location>
</feature>
<feature type="region of interest" description="Disordered" evidence="2">
    <location>
        <begin position="946"/>
        <end position="980"/>
    </location>
</feature>
<feature type="compositionally biased region" description="Low complexity" evidence="2">
    <location>
        <begin position="1153"/>
        <end position="1169"/>
    </location>
</feature>
<dbReference type="OrthoDB" id="2437703at2759"/>
<feature type="compositionally biased region" description="Low complexity" evidence="2">
    <location>
        <begin position="105"/>
        <end position="125"/>
    </location>
</feature>
<feature type="compositionally biased region" description="Polar residues" evidence="2">
    <location>
        <begin position="260"/>
        <end position="269"/>
    </location>
</feature>
<feature type="region of interest" description="Disordered" evidence="2">
    <location>
        <begin position="448"/>
        <end position="504"/>
    </location>
</feature>
<feature type="region of interest" description="Disordered" evidence="2">
    <location>
        <begin position="255"/>
        <end position="278"/>
    </location>
</feature>
<feature type="region of interest" description="Disordered" evidence="2">
    <location>
        <begin position="825"/>
        <end position="844"/>
    </location>
</feature>
<organism evidence="3 4">
    <name type="scientific">Linnemannia gamsii</name>
    <dbReference type="NCBI Taxonomy" id="64522"/>
    <lineage>
        <taxon>Eukaryota</taxon>
        <taxon>Fungi</taxon>
        <taxon>Fungi incertae sedis</taxon>
        <taxon>Mucoromycota</taxon>
        <taxon>Mortierellomycotina</taxon>
        <taxon>Mortierellomycetes</taxon>
        <taxon>Mortierellales</taxon>
        <taxon>Mortierellaceae</taxon>
        <taxon>Linnemannia</taxon>
    </lineage>
</organism>
<feature type="compositionally biased region" description="Polar residues" evidence="2">
    <location>
        <begin position="564"/>
        <end position="585"/>
    </location>
</feature>
<feature type="compositionally biased region" description="Polar residues" evidence="2">
    <location>
        <begin position="1234"/>
        <end position="1244"/>
    </location>
</feature>
<dbReference type="EMBL" id="JAAAIN010000856">
    <property type="protein sequence ID" value="KAG0310312.1"/>
    <property type="molecule type" value="Genomic_DNA"/>
</dbReference>
<feature type="compositionally biased region" description="Pro residues" evidence="2">
    <location>
        <begin position="830"/>
        <end position="843"/>
    </location>
</feature>
<evidence type="ECO:0000313" key="4">
    <source>
        <dbReference type="Proteomes" id="UP000823405"/>
    </source>
</evidence>
<feature type="region of interest" description="Disordered" evidence="2">
    <location>
        <begin position="1067"/>
        <end position="1098"/>
    </location>
</feature>
<name>A0A9P6R0Q4_9FUNG</name>
<evidence type="ECO:0000256" key="2">
    <source>
        <dbReference type="SAM" id="MobiDB-lite"/>
    </source>
</evidence>
<feature type="compositionally biased region" description="Low complexity" evidence="2">
    <location>
        <begin position="398"/>
        <end position="416"/>
    </location>
</feature>
<feature type="compositionally biased region" description="Low complexity" evidence="2">
    <location>
        <begin position="1176"/>
        <end position="1190"/>
    </location>
</feature>
<feature type="compositionally biased region" description="Low complexity" evidence="2">
    <location>
        <begin position="70"/>
        <end position="86"/>
    </location>
</feature>
<feature type="compositionally biased region" description="Basic and acidic residues" evidence="2">
    <location>
        <begin position="537"/>
        <end position="557"/>
    </location>
</feature>
<feature type="compositionally biased region" description="Polar residues" evidence="2">
    <location>
        <begin position="1330"/>
        <end position="1342"/>
    </location>
</feature>
<feature type="region of interest" description="Disordered" evidence="2">
    <location>
        <begin position="398"/>
        <end position="427"/>
    </location>
</feature>